<evidence type="ECO:0000256" key="2">
    <source>
        <dbReference type="SAM" id="Phobius"/>
    </source>
</evidence>
<keyword evidence="2" id="KW-0472">Membrane</keyword>
<reference evidence="3 4" key="1">
    <citation type="journal article" date="2017" name="Int. J. Parasitol.">
        <title>The genome of the protozoan parasite Cystoisospora suis and a reverse vaccinology approach to identify vaccine candidates.</title>
        <authorList>
            <person name="Palmieri N."/>
            <person name="Shrestha A."/>
            <person name="Ruttkowski B."/>
            <person name="Beck T."/>
            <person name="Vogl C."/>
            <person name="Tomley F."/>
            <person name="Blake D.P."/>
            <person name="Joachim A."/>
        </authorList>
    </citation>
    <scope>NUCLEOTIDE SEQUENCE [LARGE SCALE GENOMIC DNA]</scope>
    <source>
        <strain evidence="3 4">Wien I</strain>
    </source>
</reference>
<keyword evidence="4" id="KW-1185">Reference proteome</keyword>
<dbReference type="AlphaFoldDB" id="A0A2C6KEM6"/>
<proteinExistence type="predicted"/>
<feature type="transmembrane region" description="Helical" evidence="2">
    <location>
        <begin position="510"/>
        <end position="532"/>
    </location>
</feature>
<feature type="compositionally biased region" description="Polar residues" evidence="1">
    <location>
        <begin position="336"/>
        <end position="348"/>
    </location>
</feature>
<protein>
    <recommendedName>
        <fullName evidence="5">Transmembrane protein</fullName>
    </recommendedName>
</protein>
<keyword evidence="2" id="KW-1133">Transmembrane helix</keyword>
<dbReference type="EMBL" id="MIGC01007831">
    <property type="protein sequence ID" value="PHJ15589.1"/>
    <property type="molecule type" value="Genomic_DNA"/>
</dbReference>
<name>A0A2C6KEM6_9APIC</name>
<evidence type="ECO:0000256" key="1">
    <source>
        <dbReference type="SAM" id="MobiDB-lite"/>
    </source>
</evidence>
<accession>A0A2C6KEM6</accession>
<organism evidence="3 4">
    <name type="scientific">Cystoisospora suis</name>
    <dbReference type="NCBI Taxonomy" id="483139"/>
    <lineage>
        <taxon>Eukaryota</taxon>
        <taxon>Sar</taxon>
        <taxon>Alveolata</taxon>
        <taxon>Apicomplexa</taxon>
        <taxon>Conoidasida</taxon>
        <taxon>Coccidia</taxon>
        <taxon>Eucoccidiorida</taxon>
        <taxon>Eimeriorina</taxon>
        <taxon>Sarcocystidae</taxon>
        <taxon>Cystoisospora</taxon>
    </lineage>
</organism>
<sequence>MLRTCRTSFPLSSHCELTVASLSPPRPSLSFSSLNRKSCSQTFHCPCCRVSLCHPPPFPSKRFRFPSHSSSVHLFLVSARSLFFSCISFFLLFLLFFFTFSSSIPPVLSATAFPVSSSSVSPTGVSLMSDGDVERAVEGVGLSSRDHEEGKLLLPRNEERQEIAREEEKEKARHFDRPSMNTHVDRHAPENRPDMKSSGVSPEIKNIDGDRSSSIIVGDSGRTLSNSKEEETRGILTKEPMYENPPSQTDHGKSRSLPHERHASKKNLTSSRDPLFQEKEEEENGLTPFSFLAEEEEDSHLQEAPSRKEGGGPKISRPSSNLLLRFRKGGAASLRRAQSPSPSFQSLQDAAREEEDEEGGEEQQEEEGSRDMSESSSSSETHGDRSFNLYEESASQVFEGGSAMRRRMNEEEEEARARRRRRRSSVYLYWRGDKGLSSTWTTSRDQRAFRHFKLKLLGIALVAFLYILWRPDARLERRILSRQIFPQRLRHLLGYRRRSTEPPVSRLSKLLIFSPVFSITLSLLISSLLVYYSSHPASRAPTRKIILQKRHIPL</sequence>
<feature type="transmembrane region" description="Helical" evidence="2">
    <location>
        <begin position="72"/>
        <end position="98"/>
    </location>
</feature>
<dbReference type="RefSeq" id="XP_067917321.1">
    <property type="nucleotide sequence ID" value="XM_068070699.1"/>
</dbReference>
<evidence type="ECO:0000313" key="4">
    <source>
        <dbReference type="Proteomes" id="UP000221165"/>
    </source>
</evidence>
<evidence type="ECO:0000313" key="3">
    <source>
        <dbReference type="EMBL" id="PHJ15589.1"/>
    </source>
</evidence>
<dbReference type="VEuPathDB" id="ToxoDB:CSUI_010596"/>
<comment type="caution">
    <text evidence="3">The sequence shown here is derived from an EMBL/GenBank/DDBJ whole genome shotgun (WGS) entry which is preliminary data.</text>
</comment>
<feature type="compositionally biased region" description="Basic and acidic residues" evidence="1">
    <location>
        <begin position="299"/>
        <end position="311"/>
    </location>
</feature>
<feature type="region of interest" description="Disordered" evidence="1">
    <location>
        <begin position="156"/>
        <end position="386"/>
    </location>
</feature>
<evidence type="ECO:0008006" key="5">
    <source>
        <dbReference type="Google" id="ProtNLM"/>
    </source>
</evidence>
<keyword evidence="2" id="KW-0812">Transmembrane</keyword>
<feature type="compositionally biased region" description="Basic and acidic residues" evidence="1">
    <location>
        <begin position="156"/>
        <end position="195"/>
    </location>
</feature>
<gene>
    <name evidence="3" type="ORF">CSUI_010596</name>
</gene>
<feature type="compositionally biased region" description="Basic and acidic residues" evidence="1">
    <location>
        <begin position="250"/>
        <end position="261"/>
    </location>
</feature>
<dbReference type="GeneID" id="94433910"/>
<feature type="compositionally biased region" description="Acidic residues" evidence="1">
    <location>
        <begin position="352"/>
        <end position="366"/>
    </location>
</feature>
<dbReference type="Proteomes" id="UP000221165">
    <property type="component" value="Unassembled WGS sequence"/>
</dbReference>